<dbReference type="GO" id="GO:0005975">
    <property type="term" value="P:carbohydrate metabolic process"/>
    <property type="evidence" value="ECO:0007669"/>
    <property type="project" value="InterPro"/>
</dbReference>
<dbReference type="AlphaFoldDB" id="A0A8X8Y7V7"/>
<dbReference type="Pfam" id="PF00332">
    <property type="entry name" value="Glyco_hydro_17"/>
    <property type="match status" value="3"/>
</dbReference>
<dbReference type="InterPro" id="IPR044965">
    <property type="entry name" value="Glyco_hydro_17_plant"/>
</dbReference>
<dbReference type="FunFam" id="3.20.20.80:FF:000010">
    <property type="entry name" value="glucan endo-1,3-beta-glucosidase, basic"/>
    <property type="match status" value="3"/>
</dbReference>
<gene>
    <name evidence="7" type="ORF">SASPL_116122</name>
</gene>
<dbReference type="Proteomes" id="UP000298416">
    <property type="component" value="Unassembled WGS sequence"/>
</dbReference>
<dbReference type="PANTHER" id="PTHR32227">
    <property type="entry name" value="GLUCAN ENDO-1,3-BETA-GLUCOSIDASE BG1-RELATED-RELATED"/>
    <property type="match status" value="1"/>
</dbReference>
<feature type="chain" id="PRO_5036466361" description="Glucan endo-1,3-beta-D-glucosidase" evidence="6">
    <location>
        <begin position="26"/>
        <end position="942"/>
    </location>
</feature>
<keyword evidence="6" id="KW-0732">Signal</keyword>
<keyword evidence="2 5" id="KW-0378">Hydrolase</keyword>
<sequence>MATLSYSSLVFFFTILLHNHPGGEADVGVNYGLSGNNLPPPSAAISRLQQSGIKKIRLFQPEKDILDSLHGSGISVIVGTLNGDLQPLASDKSAATAWVAANILPHYPAVTFTCIAAGNEVFPGDLAQFIPAAMENLAAALAAANLNIPVSTAISMQPLSTSYPPSAGDFSEAAKPVMAQIANFLQSKGYPLLVNVYPYFARAGDPANVDLDFALFRPGKTAVHDGELTYLNLFDSMTDAAYAALEKVGAGGVEIIVSETGWPSDGGTDAGVENAQTYVNNLIGHVASGRGTPRRPGKQVEAYIFSLFNENMKHEGVEQHWDAEGGDAAVGVNYGLLGNNLPPPPAVIQRLRQIGITKIRIFQPDSAVLTALHGSGISVIVGTFNADLQPLASNKSAAAAWVAANILPHQSSVKFTCIAAGNEVFPGDLAQYIPAAMENLAAALAAANLNIPVSTAISMQPLSTSYPPSAGDFSAAAKPGMTQIAKFLQSKKYPLLVNVYPYFASAGDPANVDLDYALFRPGKTVVRDGARTYLNLFDSMTDAAYAALEKVGAGDVEIVVSETGWPSDGGKDAGVANAQTYVNNLIAYVASGKGTPRRPGKQVEAYIFALFNENMKPAGVEQHWGGEAAVGVNYGLGGNNLPPPSAAISRLQQTGIKKIRLFAPEKAVLDALHDSGISVIVGTLNADLQPLASDRSAAAAWVDANILPHYPAVTFTCIAAGNEVFPGDLAQFIPAAMENLAAALAAANLNIPVSTAISMQPLSTSYPPSAGDFSEAAKPVMAQIANFLQSKGYPLLVNVYPYFARAGDPANVDLDFALFRPGKTAVHDGELTYLNLFDSMTDAAYAALEKVGAGGVEIIVSETGWPSAGGVEAGVENAQTYVNNLIGHVTSSGTPRRPGKQVEAYIFALFNENMKPEGVEQHWGLFYPDLTPVYPLTSKIIG</sequence>
<dbReference type="EMBL" id="PNBA02000005">
    <property type="protein sequence ID" value="KAG6425677.1"/>
    <property type="molecule type" value="Genomic_DNA"/>
</dbReference>
<evidence type="ECO:0000256" key="1">
    <source>
        <dbReference type="ARBA" id="ARBA00008773"/>
    </source>
</evidence>
<comment type="similarity">
    <text evidence="1 4">Belongs to the glycosyl hydrolase 17 family.</text>
</comment>
<keyword evidence="8" id="KW-1185">Reference proteome</keyword>
<protein>
    <recommendedName>
        <fullName evidence="9">Glucan endo-1,3-beta-D-glucosidase</fullName>
    </recommendedName>
</protein>
<evidence type="ECO:0000256" key="3">
    <source>
        <dbReference type="ARBA" id="ARBA00023295"/>
    </source>
</evidence>
<reference evidence="7" key="1">
    <citation type="submission" date="2018-01" db="EMBL/GenBank/DDBJ databases">
        <authorList>
            <person name="Mao J.F."/>
        </authorList>
    </citation>
    <scope>NUCLEOTIDE SEQUENCE</scope>
    <source>
        <strain evidence="7">Huo1</strain>
        <tissue evidence="7">Leaf</tissue>
    </source>
</reference>
<evidence type="ECO:0000256" key="6">
    <source>
        <dbReference type="SAM" id="SignalP"/>
    </source>
</evidence>
<evidence type="ECO:0000313" key="7">
    <source>
        <dbReference type="EMBL" id="KAG6425677.1"/>
    </source>
</evidence>
<dbReference type="InterPro" id="IPR000490">
    <property type="entry name" value="Glyco_hydro_17"/>
</dbReference>
<dbReference type="PROSITE" id="PS00587">
    <property type="entry name" value="GLYCOSYL_HYDROL_F17"/>
    <property type="match status" value="3"/>
</dbReference>
<evidence type="ECO:0000256" key="5">
    <source>
        <dbReference type="RuleBase" id="RU004336"/>
    </source>
</evidence>
<proteinExistence type="inferred from homology"/>
<dbReference type="Gene3D" id="3.20.20.80">
    <property type="entry name" value="Glycosidases"/>
    <property type="match status" value="3"/>
</dbReference>
<evidence type="ECO:0000313" key="8">
    <source>
        <dbReference type="Proteomes" id="UP000298416"/>
    </source>
</evidence>
<dbReference type="GO" id="GO:0004553">
    <property type="term" value="F:hydrolase activity, hydrolyzing O-glycosyl compounds"/>
    <property type="evidence" value="ECO:0007669"/>
    <property type="project" value="InterPro"/>
</dbReference>
<dbReference type="InterPro" id="IPR017853">
    <property type="entry name" value="GH"/>
</dbReference>
<accession>A0A8X8Y7V7</accession>
<evidence type="ECO:0000256" key="4">
    <source>
        <dbReference type="RuleBase" id="RU004335"/>
    </source>
</evidence>
<evidence type="ECO:0000256" key="2">
    <source>
        <dbReference type="ARBA" id="ARBA00022801"/>
    </source>
</evidence>
<dbReference type="SUPFAM" id="SSF51445">
    <property type="entry name" value="(Trans)glycosidases"/>
    <property type="match status" value="3"/>
</dbReference>
<evidence type="ECO:0008006" key="9">
    <source>
        <dbReference type="Google" id="ProtNLM"/>
    </source>
</evidence>
<keyword evidence="3 5" id="KW-0326">Glycosidase</keyword>
<name>A0A8X8Y7V7_SALSN</name>
<comment type="caution">
    <text evidence="7">The sequence shown here is derived from an EMBL/GenBank/DDBJ whole genome shotgun (WGS) entry which is preliminary data.</text>
</comment>
<organism evidence="7">
    <name type="scientific">Salvia splendens</name>
    <name type="common">Scarlet sage</name>
    <dbReference type="NCBI Taxonomy" id="180675"/>
    <lineage>
        <taxon>Eukaryota</taxon>
        <taxon>Viridiplantae</taxon>
        <taxon>Streptophyta</taxon>
        <taxon>Embryophyta</taxon>
        <taxon>Tracheophyta</taxon>
        <taxon>Spermatophyta</taxon>
        <taxon>Magnoliopsida</taxon>
        <taxon>eudicotyledons</taxon>
        <taxon>Gunneridae</taxon>
        <taxon>Pentapetalae</taxon>
        <taxon>asterids</taxon>
        <taxon>lamiids</taxon>
        <taxon>Lamiales</taxon>
        <taxon>Lamiaceae</taxon>
        <taxon>Nepetoideae</taxon>
        <taxon>Mentheae</taxon>
        <taxon>Salviinae</taxon>
        <taxon>Salvia</taxon>
        <taxon>Salvia subgen. Calosphace</taxon>
        <taxon>core Calosphace</taxon>
    </lineage>
</organism>
<reference evidence="7" key="2">
    <citation type="submission" date="2020-08" db="EMBL/GenBank/DDBJ databases">
        <title>Plant Genome Project.</title>
        <authorList>
            <person name="Zhang R.-G."/>
        </authorList>
    </citation>
    <scope>NUCLEOTIDE SEQUENCE</scope>
    <source>
        <strain evidence="7">Huo1</strain>
        <tissue evidence="7">Leaf</tissue>
    </source>
</reference>
<feature type="signal peptide" evidence="6">
    <location>
        <begin position="1"/>
        <end position="25"/>
    </location>
</feature>